<accession>A0A847D1J8</accession>
<evidence type="ECO:0000313" key="4">
    <source>
        <dbReference type="Proteomes" id="UP000545876"/>
    </source>
</evidence>
<dbReference type="Proteomes" id="UP000545876">
    <property type="component" value="Unassembled WGS sequence"/>
</dbReference>
<feature type="domain" description="SCP" evidence="2">
    <location>
        <begin position="58"/>
        <end position="174"/>
    </location>
</feature>
<reference evidence="3 4" key="1">
    <citation type="journal article" date="2020" name="Biotechnol. Biofuels">
        <title>New insights from the biogas microbiome by comprehensive genome-resolved metagenomics of nearly 1600 species originating from multiple anaerobic digesters.</title>
        <authorList>
            <person name="Campanaro S."/>
            <person name="Treu L."/>
            <person name="Rodriguez-R L.M."/>
            <person name="Kovalovszki A."/>
            <person name="Ziels R.M."/>
            <person name="Maus I."/>
            <person name="Zhu X."/>
            <person name="Kougias P.G."/>
            <person name="Basile A."/>
            <person name="Luo G."/>
            <person name="Schluter A."/>
            <person name="Konstantinidis K.T."/>
            <person name="Angelidaki I."/>
        </authorList>
    </citation>
    <scope>NUCLEOTIDE SEQUENCE [LARGE SCALE GENOMIC DNA]</scope>
    <source>
        <strain evidence="3">AS06rmzACSIP_65</strain>
    </source>
</reference>
<keyword evidence="1" id="KW-0472">Membrane</keyword>
<dbReference type="PANTHER" id="PTHR31157">
    <property type="entry name" value="SCP DOMAIN-CONTAINING PROTEIN"/>
    <property type="match status" value="1"/>
</dbReference>
<name>A0A847D1J8_9BACT</name>
<protein>
    <recommendedName>
        <fullName evidence="2">SCP domain-containing protein</fullName>
    </recommendedName>
</protein>
<feature type="transmembrane region" description="Helical" evidence="1">
    <location>
        <begin position="407"/>
        <end position="427"/>
    </location>
</feature>
<evidence type="ECO:0000313" key="3">
    <source>
        <dbReference type="EMBL" id="NLD25320.1"/>
    </source>
</evidence>
<organism evidence="3 4">
    <name type="scientific">Candidatus Dojkabacteria bacterium</name>
    <dbReference type="NCBI Taxonomy" id="2099670"/>
    <lineage>
        <taxon>Bacteria</taxon>
        <taxon>Candidatus Dojkabacteria</taxon>
    </lineage>
</organism>
<dbReference type="Gene3D" id="3.40.33.10">
    <property type="entry name" value="CAP"/>
    <property type="match status" value="1"/>
</dbReference>
<comment type="caution">
    <text evidence="3">The sequence shown here is derived from an EMBL/GenBank/DDBJ whole genome shotgun (WGS) entry which is preliminary data.</text>
</comment>
<proteinExistence type="predicted"/>
<dbReference type="EMBL" id="JAAZBX010000004">
    <property type="protein sequence ID" value="NLD25320.1"/>
    <property type="molecule type" value="Genomic_DNA"/>
</dbReference>
<dbReference type="InterPro" id="IPR035940">
    <property type="entry name" value="CAP_sf"/>
</dbReference>
<dbReference type="InterPro" id="IPR014044">
    <property type="entry name" value="CAP_dom"/>
</dbReference>
<keyword evidence="1" id="KW-1133">Transmembrane helix</keyword>
<feature type="transmembrane region" description="Helical" evidence="1">
    <location>
        <begin position="21"/>
        <end position="41"/>
    </location>
</feature>
<sequence length="462" mass="50513">MLNDFLVPTSRNKNKPYLLRKIAIVTYTIMLLVVNYFGGIFEIDQAYASSITPANIISLTNQERRSSGLPELINNAKLSTAALAKANDMFAKQYWDHFGPNGETPWQFIRAAGYNYVYAGENLGKGFRTSEGLVEAWMVSPTHRDNILSPHYKDIGIAVVEGTLLGKQTILVVQMFGNLTASVQGVTSTPSSTPKVVTGSQKVITPTEQGEIRSIRITSPEIGAMVTDPAVKIKGETTNTQGEYSVAIVESSQLIGTADSEGNTWEFSKESDWSEGEHRIIANIQGTDIKSAETAFTIDSKPPIVSKESVKVINSSDKFTLSFEIIGEWNQADVVISSEILPVPKSEVITSANVEIPKTMDTSKVEIVVSDSVGNSSTLDVSEYFKEKEQEDIKIIPTMGLSVKDGINIGIVLFVFLLLCAQVVWYTKRGRIKDSVGELFTVGVWWLVIAVAIFNGFSGVVT</sequence>
<dbReference type="AlphaFoldDB" id="A0A847D1J8"/>
<feature type="transmembrane region" description="Helical" evidence="1">
    <location>
        <begin position="439"/>
        <end position="461"/>
    </location>
</feature>
<evidence type="ECO:0000256" key="1">
    <source>
        <dbReference type="SAM" id="Phobius"/>
    </source>
</evidence>
<evidence type="ECO:0000259" key="2">
    <source>
        <dbReference type="Pfam" id="PF00188"/>
    </source>
</evidence>
<dbReference type="PANTHER" id="PTHR31157:SF1">
    <property type="entry name" value="SCP DOMAIN-CONTAINING PROTEIN"/>
    <property type="match status" value="1"/>
</dbReference>
<dbReference type="SUPFAM" id="SSF55797">
    <property type="entry name" value="PR-1-like"/>
    <property type="match status" value="1"/>
</dbReference>
<gene>
    <name evidence="3" type="ORF">GX656_01615</name>
</gene>
<dbReference type="Pfam" id="PF00188">
    <property type="entry name" value="CAP"/>
    <property type="match status" value="1"/>
</dbReference>
<dbReference type="CDD" id="cd05379">
    <property type="entry name" value="CAP_bacterial"/>
    <property type="match status" value="1"/>
</dbReference>
<keyword evidence="1" id="KW-0812">Transmembrane</keyword>